<comment type="caution">
    <text evidence="1">The sequence shown here is derived from an EMBL/GenBank/DDBJ whole genome shotgun (WGS) entry which is preliminary data.</text>
</comment>
<gene>
    <name evidence="1" type="ORF">HUJ06_026088</name>
</gene>
<reference evidence="1 2" key="1">
    <citation type="journal article" date="2020" name="Mol. Biol. Evol.">
        <title>Distinct Expression and Methylation Patterns for Genes with Different Fates following a Single Whole-Genome Duplication in Flowering Plants.</title>
        <authorList>
            <person name="Shi T."/>
            <person name="Rahmani R.S."/>
            <person name="Gugger P.F."/>
            <person name="Wang M."/>
            <person name="Li H."/>
            <person name="Zhang Y."/>
            <person name="Li Z."/>
            <person name="Wang Q."/>
            <person name="Van de Peer Y."/>
            <person name="Marchal K."/>
            <person name="Chen J."/>
        </authorList>
    </citation>
    <scope>NUCLEOTIDE SEQUENCE [LARGE SCALE GENOMIC DNA]</scope>
    <source>
        <tissue evidence="1">Leaf</tissue>
    </source>
</reference>
<dbReference type="EMBL" id="DUZY01000001">
    <property type="protein sequence ID" value="DAD24624.1"/>
    <property type="molecule type" value="Genomic_DNA"/>
</dbReference>
<evidence type="ECO:0000313" key="1">
    <source>
        <dbReference type="EMBL" id="DAD24624.1"/>
    </source>
</evidence>
<keyword evidence="2" id="KW-1185">Reference proteome</keyword>
<organism evidence="1 2">
    <name type="scientific">Nelumbo nucifera</name>
    <name type="common">Sacred lotus</name>
    <dbReference type="NCBI Taxonomy" id="4432"/>
    <lineage>
        <taxon>Eukaryota</taxon>
        <taxon>Viridiplantae</taxon>
        <taxon>Streptophyta</taxon>
        <taxon>Embryophyta</taxon>
        <taxon>Tracheophyta</taxon>
        <taxon>Spermatophyta</taxon>
        <taxon>Magnoliopsida</taxon>
        <taxon>Proteales</taxon>
        <taxon>Nelumbonaceae</taxon>
        <taxon>Nelumbo</taxon>
    </lineage>
</organism>
<accession>A0A822XSN7</accession>
<proteinExistence type="predicted"/>
<dbReference type="AlphaFoldDB" id="A0A822XSN7"/>
<protein>
    <submittedName>
        <fullName evidence="1">Uncharacterized protein</fullName>
    </submittedName>
</protein>
<sequence>MAFEKEVKILTPLQLIPEERFLHRTEMCSIKELYDNFACR</sequence>
<dbReference type="Proteomes" id="UP000607653">
    <property type="component" value="Unassembled WGS sequence"/>
</dbReference>
<name>A0A822XSN7_NELNU</name>
<evidence type="ECO:0000313" key="2">
    <source>
        <dbReference type="Proteomes" id="UP000607653"/>
    </source>
</evidence>